<evidence type="ECO:0000256" key="2">
    <source>
        <dbReference type="SAM" id="Phobius"/>
    </source>
</evidence>
<evidence type="ECO:0000313" key="3">
    <source>
        <dbReference type="EMBL" id="KIO15485.1"/>
    </source>
</evidence>
<dbReference type="Proteomes" id="UP000054248">
    <property type="component" value="Unassembled WGS sequence"/>
</dbReference>
<proteinExistence type="predicted"/>
<keyword evidence="2" id="KW-1133">Transmembrane helix</keyword>
<reference evidence="3 4" key="1">
    <citation type="submission" date="2014-04" db="EMBL/GenBank/DDBJ databases">
        <authorList>
            <consortium name="DOE Joint Genome Institute"/>
            <person name="Kuo A."/>
            <person name="Girlanda M."/>
            <person name="Perotto S."/>
            <person name="Kohler A."/>
            <person name="Nagy L.G."/>
            <person name="Floudas D."/>
            <person name="Copeland A."/>
            <person name="Barry K.W."/>
            <person name="Cichocki N."/>
            <person name="Veneault-Fourrey C."/>
            <person name="LaButti K."/>
            <person name="Lindquist E.A."/>
            <person name="Lipzen A."/>
            <person name="Lundell T."/>
            <person name="Morin E."/>
            <person name="Murat C."/>
            <person name="Sun H."/>
            <person name="Tunlid A."/>
            <person name="Henrissat B."/>
            <person name="Grigoriev I.V."/>
            <person name="Hibbett D.S."/>
            <person name="Martin F."/>
            <person name="Nordberg H.P."/>
            <person name="Cantor M.N."/>
            <person name="Hua S.X."/>
        </authorList>
    </citation>
    <scope>NUCLEOTIDE SEQUENCE [LARGE SCALE GENOMIC DNA]</scope>
    <source>
        <strain evidence="3 4">MUT 4182</strain>
    </source>
</reference>
<dbReference type="AlphaFoldDB" id="A0A0C3PMD1"/>
<keyword evidence="2" id="KW-0472">Membrane</keyword>
<gene>
    <name evidence="3" type="ORF">M407DRAFT_247220</name>
</gene>
<keyword evidence="4" id="KW-1185">Reference proteome</keyword>
<organism evidence="3 4">
    <name type="scientific">Tulasnella calospora MUT 4182</name>
    <dbReference type="NCBI Taxonomy" id="1051891"/>
    <lineage>
        <taxon>Eukaryota</taxon>
        <taxon>Fungi</taxon>
        <taxon>Dikarya</taxon>
        <taxon>Basidiomycota</taxon>
        <taxon>Agaricomycotina</taxon>
        <taxon>Agaricomycetes</taxon>
        <taxon>Cantharellales</taxon>
        <taxon>Tulasnellaceae</taxon>
        <taxon>Tulasnella</taxon>
    </lineage>
</organism>
<feature type="transmembrane region" description="Helical" evidence="2">
    <location>
        <begin position="6"/>
        <end position="27"/>
    </location>
</feature>
<dbReference type="HOGENOM" id="CLU_2322057_0_0_1"/>
<reference evidence="4" key="2">
    <citation type="submission" date="2015-01" db="EMBL/GenBank/DDBJ databases">
        <title>Evolutionary Origins and Diversification of the Mycorrhizal Mutualists.</title>
        <authorList>
            <consortium name="DOE Joint Genome Institute"/>
            <consortium name="Mycorrhizal Genomics Consortium"/>
            <person name="Kohler A."/>
            <person name="Kuo A."/>
            <person name="Nagy L.G."/>
            <person name="Floudas D."/>
            <person name="Copeland A."/>
            <person name="Barry K.W."/>
            <person name="Cichocki N."/>
            <person name="Veneault-Fourrey C."/>
            <person name="LaButti K."/>
            <person name="Lindquist E.A."/>
            <person name="Lipzen A."/>
            <person name="Lundell T."/>
            <person name="Morin E."/>
            <person name="Murat C."/>
            <person name="Riley R."/>
            <person name="Ohm R."/>
            <person name="Sun H."/>
            <person name="Tunlid A."/>
            <person name="Henrissat B."/>
            <person name="Grigoriev I.V."/>
            <person name="Hibbett D.S."/>
            <person name="Martin F."/>
        </authorList>
    </citation>
    <scope>NUCLEOTIDE SEQUENCE [LARGE SCALE GENOMIC DNA]</scope>
    <source>
        <strain evidence="4">MUT 4182</strain>
    </source>
</reference>
<protein>
    <submittedName>
        <fullName evidence="3">Uncharacterized protein</fullName>
    </submittedName>
</protein>
<name>A0A0C3PMD1_9AGAM</name>
<accession>A0A0C3PMD1</accession>
<sequence>MDERNAIHRFFLAITPALYVSSLIFTLNSRVAISHEFNPPSCKGDSDEELSTGFQFADAETPDQKHAQIDTGGTTVISTTVPEPPYANNLCRNPPEISR</sequence>
<keyword evidence="2" id="KW-0812">Transmembrane</keyword>
<evidence type="ECO:0000313" key="4">
    <source>
        <dbReference type="Proteomes" id="UP000054248"/>
    </source>
</evidence>
<dbReference type="OrthoDB" id="3309381at2759"/>
<dbReference type="EMBL" id="KN824030">
    <property type="protein sequence ID" value="KIO15485.1"/>
    <property type="molecule type" value="Genomic_DNA"/>
</dbReference>
<feature type="region of interest" description="Disordered" evidence="1">
    <location>
        <begin position="76"/>
        <end position="99"/>
    </location>
</feature>
<evidence type="ECO:0000256" key="1">
    <source>
        <dbReference type="SAM" id="MobiDB-lite"/>
    </source>
</evidence>